<proteinExistence type="predicted"/>
<accession>A0A0A9AXP5</accession>
<evidence type="ECO:0000313" key="1">
    <source>
        <dbReference type="EMBL" id="JAD51872.1"/>
    </source>
</evidence>
<dbReference type="AlphaFoldDB" id="A0A0A9AXP5"/>
<reference evidence="1" key="1">
    <citation type="submission" date="2014-09" db="EMBL/GenBank/DDBJ databases">
        <authorList>
            <person name="Magalhaes I.L.F."/>
            <person name="Oliveira U."/>
            <person name="Santos F.R."/>
            <person name="Vidigal T.H.D.A."/>
            <person name="Brescovit A.D."/>
            <person name="Santos A.J."/>
        </authorList>
    </citation>
    <scope>NUCLEOTIDE SEQUENCE</scope>
    <source>
        <tissue evidence="1">Shoot tissue taken approximately 20 cm above the soil surface</tissue>
    </source>
</reference>
<organism evidence="1">
    <name type="scientific">Arundo donax</name>
    <name type="common">Giant reed</name>
    <name type="synonym">Donax arundinaceus</name>
    <dbReference type="NCBI Taxonomy" id="35708"/>
    <lineage>
        <taxon>Eukaryota</taxon>
        <taxon>Viridiplantae</taxon>
        <taxon>Streptophyta</taxon>
        <taxon>Embryophyta</taxon>
        <taxon>Tracheophyta</taxon>
        <taxon>Spermatophyta</taxon>
        <taxon>Magnoliopsida</taxon>
        <taxon>Liliopsida</taxon>
        <taxon>Poales</taxon>
        <taxon>Poaceae</taxon>
        <taxon>PACMAD clade</taxon>
        <taxon>Arundinoideae</taxon>
        <taxon>Arundineae</taxon>
        <taxon>Arundo</taxon>
    </lineage>
</organism>
<protein>
    <submittedName>
        <fullName evidence="1">Uncharacterized protein</fullName>
    </submittedName>
</protein>
<dbReference type="EMBL" id="GBRH01246023">
    <property type="protein sequence ID" value="JAD51872.1"/>
    <property type="molecule type" value="Transcribed_RNA"/>
</dbReference>
<name>A0A0A9AXP5_ARUDO</name>
<sequence length="19" mass="2087">MSVVYQDAISSLNISVFTI</sequence>
<reference evidence="1" key="2">
    <citation type="journal article" date="2015" name="Data Brief">
        <title>Shoot transcriptome of the giant reed, Arundo donax.</title>
        <authorList>
            <person name="Barrero R.A."/>
            <person name="Guerrero F.D."/>
            <person name="Moolhuijzen P."/>
            <person name="Goolsby J.A."/>
            <person name="Tidwell J."/>
            <person name="Bellgard S.E."/>
            <person name="Bellgard M.I."/>
        </authorList>
    </citation>
    <scope>NUCLEOTIDE SEQUENCE</scope>
    <source>
        <tissue evidence="1">Shoot tissue taken approximately 20 cm above the soil surface</tissue>
    </source>
</reference>